<protein>
    <submittedName>
        <fullName evidence="2">Sialidase family protein</fullName>
        <ecNumber evidence="2">3.2.1.-</ecNumber>
    </submittedName>
</protein>
<proteinExistence type="predicted"/>
<dbReference type="Proteomes" id="UP001597417">
    <property type="component" value="Unassembled WGS sequence"/>
</dbReference>
<evidence type="ECO:0000313" key="2">
    <source>
        <dbReference type="EMBL" id="MFD2415528.1"/>
    </source>
</evidence>
<evidence type="ECO:0000256" key="1">
    <source>
        <dbReference type="SAM" id="SignalP"/>
    </source>
</evidence>
<name>A0ABW5FKJ5_9PSEU</name>
<accession>A0ABW5FKJ5</accession>
<feature type="chain" id="PRO_5045772838" evidence="1">
    <location>
        <begin position="31"/>
        <end position="479"/>
    </location>
</feature>
<dbReference type="EMBL" id="JBHUKR010000004">
    <property type="protein sequence ID" value="MFD2415528.1"/>
    <property type="molecule type" value="Genomic_DNA"/>
</dbReference>
<keyword evidence="2" id="KW-0378">Hydrolase</keyword>
<dbReference type="InterPro" id="IPR036278">
    <property type="entry name" value="Sialidase_sf"/>
</dbReference>
<reference evidence="3" key="1">
    <citation type="journal article" date="2019" name="Int. J. Syst. Evol. Microbiol.">
        <title>The Global Catalogue of Microorganisms (GCM) 10K type strain sequencing project: providing services to taxonomists for standard genome sequencing and annotation.</title>
        <authorList>
            <consortium name="The Broad Institute Genomics Platform"/>
            <consortium name="The Broad Institute Genome Sequencing Center for Infectious Disease"/>
            <person name="Wu L."/>
            <person name="Ma J."/>
        </authorList>
    </citation>
    <scope>NUCLEOTIDE SEQUENCE [LARGE SCALE GENOMIC DNA]</scope>
    <source>
        <strain evidence="3">CGMCC 4.7645</strain>
    </source>
</reference>
<gene>
    <name evidence="2" type="ORF">ACFSXZ_04220</name>
</gene>
<dbReference type="GO" id="GO:0016798">
    <property type="term" value="F:hydrolase activity, acting on glycosyl bonds"/>
    <property type="evidence" value="ECO:0007669"/>
    <property type="project" value="UniProtKB-KW"/>
</dbReference>
<organism evidence="2 3">
    <name type="scientific">Amycolatopsis pigmentata</name>
    <dbReference type="NCBI Taxonomy" id="450801"/>
    <lineage>
        <taxon>Bacteria</taxon>
        <taxon>Bacillati</taxon>
        <taxon>Actinomycetota</taxon>
        <taxon>Actinomycetes</taxon>
        <taxon>Pseudonocardiales</taxon>
        <taxon>Pseudonocardiaceae</taxon>
        <taxon>Amycolatopsis</taxon>
    </lineage>
</organism>
<dbReference type="Gene3D" id="2.120.10.10">
    <property type="match status" value="2"/>
</dbReference>
<keyword evidence="2" id="KW-0326">Glycosidase</keyword>
<dbReference type="CDD" id="cd15482">
    <property type="entry name" value="Sialidase_non-viral"/>
    <property type="match status" value="1"/>
</dbReference>
<keyword evidence="3" id="KW-1185">Reference proteome</keyword>
<dbReference type="EC" id="3.2.1.-" evidence="2"/>
<comment type="caution">
    <text evidence="2">The sequence shown here is derived from an EMBL/GenBank/DDBJ whole genome shotgun (WGS) entry which is preliminary data.</text>
</comment>
<feature type="signal peptide" evidence="1">
    <location>
        <begin position="1"/>
        <end position="30"/>
    </location>
</feature>
<dbReference type="RefSeq" id="WP_378261401.1">
    <property type="nucleotide sequence ID" value="NZ_JBHUKR010000004.1"/>
</dbReference>
<sequence>MSSSRRILTAMLLPAAVVGGFVVAAAPASANVAVAQVSTDPYTDTQAQHRTEVEPDTFSSGNTIVSAFQVGRVPGGGSSNIGFATSTDGGATWTQGFLPGTTGNSGGSCGQISDASVAFDAKHNVWLISSLGVNCPSGTPVLTSRSTDGGLHWSNPVTTASGSLDKNWIVCDNTTSSPFFGNCYTEYDVTSQGDSIRMQTSTDGGLTWGAARAPSGTHTGLGGQPVVRPDGTVVVPYESSSDQIRSFTSTNGGASWNTPTLVAGISHHDVAGGLREESLPSAEIDAAGTVYVVWSDCRFRSGCASNDIVLSKSANGTTWSTPVRVPVDATTSSVDHFVPGIGVDPSTSGNTARIGLTYYFYPAANCTASTCQLDVGFVSSANGGTTWSTATQLAGPMNLSWIPNTSQGRMFGDYISTSVRPGGNAYPVVPIASPPSGSTFTMGMFAPTGGLAITGGTASMSTPLEGTATPQSASTVTAF</sequence>
<dbReference type="SUPFAM" id="SSF50939">
    <property type="entry name" value="Sialidases"/>
    <property type="match status" value="2"/>
</dbReference>
<evidence type="ECO:0000313" key="3">
    <source>
        <dbReference type="Proteomes" id="UP001597417"/>
    </source>
</evidence>
<keyword evidence="1" id="KW-0732">Signal</keyword>